<keyword evidence="3" id="KW-0285">Flavoprotein</keyword>
<evidence type="ECO:0000313" key="8">
    <source>
        <dbReference type="EMBL" id="QHS79045.1"/>
    </source>
</evidence>
<evidence type="ECO:0000256" key="2">
    <source>
        <dbReference type="ARBA" id="ARBA00012512"/>
    </source>
</evidence>
<keyword evidence="4" id="KW-0274">FAD</keyword>
<keyword evidence="5" id="KW-0560">Oxidoreductase</keyword>
<feature type="domain" description="ERV/ALR sulfhydryl oxidase" evidence="7">
    <location>
        <begin position="1"/>
        <end position="95"/>
    </location>
</feature>
<dbReference type="GO" id="GO:0016972">
    <property type="term" value="F:thiol oxidase activity"/>
    <property type="evidence" value="ECO:0007669"/>
    <property type="project" value="UniProtKB-EC"/>
</dbReference>
<organism evidence="8">
    <name type="scientific">viral metagenome</name>
    <dbReference type="NCBI Taxonomy" id="1070528"/>
    <lineage>
        <taxon>unclassified sequences</taxon>
        <taxon>metagenomes</taxon>
        <taxon>organismal metagenomes</taxon>
    </lineage>
</organism>
<accession>A0A6C0AI50</accession>
<dbReference type="EC" id="1.8.3.2" evidence="2"/>
<evidence type="ECO:0000256" key="6">
    <source>
        <dbReference type="ARBA" id="ARBA00023157"/>
    </source>
</evidence>
<protein>
    <recommendedName>
        <fullName evidence="2">thiol oxidase</fullName>
        <ecNumber evidence="2">1.8.3.2</ecNumber>
    </recommendedName>
</protein>
<evidence type="ECO:0000256" key="1">
    <source>
        <dbReference type="ARBA" id="ARBA00001974"/>
    </source>
</evidence>
<proteinExistence type="predicted"/>
<keyword evidence="6" id="KW-1015">Disulfide bond</keyword>
<dbReference type="SUPFAM" id="SSF69000">
    <property type="entry name" value="FAD-dependent thiol oxidase"/>
    <property type="match status" value="1"/>
</dbReference>
<dbReference type="EMBL" id="MN740625">
    <property type="protein sequence ID" value="QHS79045.1"/>
    <property type="molecule type" value="Genomic_DNA"/>
</dbReference>
<evidence type="ECO:0000256" key="5">
    <source>
        <dbReference type="ARBA" id="ARBA00023002"/>
    </source>
</evidence>
<evidence type="ECO:0000259" key="7">
    <source>
        <dbReference type="PROSITE" id="PS51324"/>
    </source>
</evidence>
<evidence type="ECO:0000256" key="4">
    <source>
        <dbReference type="ARBA" id="ARBA00022827"/>
    </source>
</evidence>
<sequence>MKWGGITWIFLHTLSYKVHPEHYQQIKAELWNHIKQLCSNLPCPECASHAVHYLKKINTPDTKEQLIRILFDFHNVVNLRTRKPLFSFQGFDKYGTVDLSKAFYACKYVIQHQPYNPRLIMNKVNTQDRLFRFQQWLQQQRMIA</sequence>
<comment type="cofactor">
    <cofactor evidence="1">
        <name>FAD</name>
        <dbReference type="ChEBI" id="CHEBI:57692"/>
    </cofactor>
</comment>
<reference evidence="8" key="1">
    <citation type="journal article" date="2020" name="Nature">
        <title>Giant virus diversity and host interactions through global metagenomics.</title>
        <authorList>
            <person name="Schulz F."/>
            <person name="Roux S."/>
            <person name="Paez-Espino D."/>
            <person name="Jungbluth S."/>
            <person name="Walsh D.A."/>
            <person name="Denef V.J."/>
            <person name="McMahon K.D."/>
            <person name="Konstantinidis K.T."/>
            <person name="Eloe-Fadrosh E.A."/>
            <person name="Kyrpides N.C."/>
            <person name="Woyke T."/>
        </authorList>
    </citation>
    <scope>NUCLEOTIDE SEQUENCE</scope>
    <source>
        <strain evidence="8">GVMAG-S-1035118-87</strain>
    </source>
</reference>
<name>A0A6C0AI50_9ZZZZ</name>
<dbReference type="PROSITE" id="PS51324">
    <property type="entry name" value="ERV_ALR"/>
    <property type="match status" value="1"/>
</dbReference>
<dbReference type="AlphaFoldDB" id="A0A6C0AI50"/>
<dbReference type="Gene3D" id="1.20.120.310">
    <property type="entry name" value="ERV/ALR sulfhydryl oxidase domain"/>
    <property type="match status" value="1"/>
</dbReference>
<evidence type="ECO:0000256" key="3">
    <source>
        <dbReference type="ARBA" id="ARBA00022630"/>
    </source>
</evidence>
<dbReference type="Pfam" id="PF04777">
    <property type="entry name" value="Evr1_Alr"/>
    <property type="match status" value="1"/>
</dbReference>
<dbReference type="InterPro" id="IPR036774">
    <property type="entry name" value="ERV/ALR_sulphydryl_oxid_sf"/>
</dbReference>
<dbReference type="InterPro" id="IPR017905">
    <property type="entry name" value="ERV/ALR_sulphydryl_oxidase"/>
</dbReference>